<sequence length="323" mass="36799">MCYSAQIYADFRKYEHLGGTPELREFALFFEERKKKGDWMKRVPKPMRDAFNSPSNESEREINDIAQTAYKDAVLELEAEITALSEHLMKAMAAQTSINPSNMTHVGLLSANSKISKARAKLAALGDKADADGLARIWFNSFCPLLIRSPGTGQRSIVPMRYQCRLPGWTTKDEWFNLKTKIARREELFTEWRQLFGHNHGVIVARRFDESVPLHRMEQREQDPDESESNVVIKFEPDPEQDLLLACLWNYTEASENAAGFYSFAIIKSEPPPEVSAAGSDQCVIAIKPENLEAWLNPHAHTLNDMIAILDHPVEVHFKHEVL</sequence>
<gene>
    <name evidence="1" type="ORF">IGX34_10905</name>
</gene>
<accession>A0ABR9GA31</accession>
<evidence type="ECO:0000313" key="1">
    <source>
        <dbReference type="EMBL" id="MBE1160900.1"/>
    </source>
</evidence>
<dbReference type="InterPro" id="IPR036590">
    <property type="entry name" value="SRAP-like"/>
</dbReference>
<reference evidence="1 2" key="1">
    <citation type="submission" date="2020-09" db="EMBL/GenBank/DDBJ databases">
        <title>Dyella sp. 7MK23 isolated from forest soil.</title>
        <authorList>
            <person name="Fu J."/>
        </authorList>
    </citation>
    <scope>NUCLEOTIDE SEQUENCE [LARGE SCALE GENOMIC DNA]</scope>
    <source>
        <strain evidence="1 2">7MK23</strain>
    </source>
</reference>
<evidence type="ECO:0000313" key="2">
    <source>
        <dbReference type="Proteomes" id="UP000651010"/>
    </source>
</evidence>
<proteinExistence type="predicted"/>
<dbReference type="Proteomes" id="UP000651010">
    <property type="component" value="Unassembled WGS sequence"/>
</dbReference>
<name>A0ABR9GA31_9GAMM</name>
<dbReference type="Gene3D" id="3.90.1680.10">
    <property type="entry name" value="SOS response associated peptidase-like"/>
    <property type="match status" value="1"/>
</dbReference>
<protein>
    <submittedName>
        <fullName evidence="1">SOS response-associated peptidase family protein</fullName>
    </submittedName>
</protein>
<keyword evidence="2" id="KW-1185">Reference proteome</keyword>
<dbReference type="EMBL" id="JACZZA010000006">
    <property type="protein sequence ID" value="MBE1160900.1"/>
    <property type="molecule type" value="Genomic_DNA"/>
</dbReference>
<dbReference type="SUPFAM" id="SSF143081">
    <property type="entry name" value="BB1717-like"/>
    <property type="match status" value="1"/>
</dbReference>
<dbReference type="Pfam" id="PF02586">
    <property type="entry name" value="SRAP"/>
    <property type="match status" value="1"/>
</dbReference>
<organism evidence="1 2">
    <name type="scientific">Dyella acidiphila</name>
    <dbReference type="NCBI Taxonomy" id="2775866"/>
    <lineage>
        <taxon>Bacteria</taxon>
        <taxon>Pseudomonadati</taxon>
        <taxon>Pseudomonadota</taxon>
        <taxon>Gammaproteobacteria</taxon>
        <taxon>Lysobacterales</taxon>
        <taxon>Rhodanobacteraceae</taxon>
        <taxon>Dyella</taxon>
    </lineage>
</organism>
<comment type="caution">
    <text evidence="1">The sequence shown here is derived from an EMBL/GenBank/DDBJ whole genome shotgun (WGS) entry which is preliminary data.</text>
</comment>
<dbReference type="InterPro" id="IPR003738">
    <property type="entry name" value="SRAP"/>
</dbReference>
<dbReference type="RefSeq" id="WP_192555762.1">
    <property type="nucleotide sequence ID" value="NZ_JACZZA010000006.1"/>
</dbReference>